<dbReference type="InterPro" id="IPR002781">
    <property type="entry name" value="TM_pro_TauE-like"/>
</dbReference>
<keyword evidence="6" id="KW-1003">Cell membrane</keyword>
<dbReference type="GO" id="GO:0005886">
    <property type="term" value="C:plasma membrane"/>
    <property type="evidence" value="ECO:0007669"/>
    <property type="project" value="UniProtKB-SubCell"/>
</dbReference>
<feature type="transmembrane region" description="Helical" evidence="6">
    <location>
        <begin position="232"/>
        <end position="249"/>
    </location>
</feature>
<keyword evidence="5 6" id="KW-0472">Membrane</keyword>
<comment type="similarity">
    <text evidence="2 6">Belongs to the 4-toluene sulfonate uptake permease (TSUP) (TC 2.A.102) family.</text>
</comment>
<proteinExistence type="inferred from homology"/>
<protein>
    <recommendedName>
        <fullName evidence="6">Probable membrane transporter protein</fullName>
    </recommendedName>
</protein>
<dbReference type="PANTHER" id="PTHR43701:SF2">
    <property type="entry name" value="MEMBRANE TRANSPORTER PROTEIN YJNA-RELATED"/>
    <property type="match status" value="1"/>
</dbReference>
<feature type="transmembrane region" description="Helical" evidence="6">
    <location>
        <begin position="71"/>
        <end position="90"/>
    </location>
</feature>
<dbReference type="Proteomes" id="UP000287330">
    <property type="component" value="Unassembled WGS sequence"/>
</dbReference>
<feature type="transmembrane region" description="Helical" evidence="6">
    <location>
        <begin position="167"/>
        <end position="188"/>
    </location>
</feature>
<keyword evidence="4 6" id="KW-1133">Transmembrane helix</keyword>
<evidence type="ECO:0000256" key="5">
    <source>
        <dbReference type="ARBA" id="ARBA00023136"/>
    </source>
</evidence>
<evidence type="ECO:0000313" key="7">
    <source>
        <dbReference type="EMBL" id="RUO57742.1"/>
    </source>
</evidence>
<dbReference type="OrthoDB" id="8559161at2"/>
<evidence type="ECO:0000313" key="8">
    <source>
        <dbReference type="Proteomes" id="UP000287330"/>
    </source>
</evidence>
<dbReference type="InterPro" id="IPR051598">
    <property type="entry name" value="TSUP/Inactive_protease-like"/>
</dbReference>
<dbReference type="Pfam" id="PF01925">
    <property type="entry name" value="TauE"/>
    <property type="match status" value="1"/>
</dbReference>
<dbReference type="RefSeq" id="WP_110572955.1">
    <property type="nucleotide sequence ID" value="NZ_PIPV01000002.1"/>
</dbReference>
<comment type="subcellular location">
    <subcellularLocation>
        <location evidence="6">Cell membrane</location>
        <topology evidence="6">Multi-pass membrane protein</topology>
    </subcellularLocation>
    <subcellularLocation>
        <location evidence="1">Membrane</location>
        <topology evidence="1">Multi-pass membrane protein</topology>
    </subcellularLocation>
</comment>
<feature type="transmembrane region" description="Helical" evidence="6">
    <location>
        <begin position="7"/>
        <end position="34"/>
    </location>
</feature>
<evidence type="ECO:0000256" key="2">
    <source>
        <dbReference type="ARBA" id="ARBA00009142"/>
    </source>
</evidence>
<dbReference type="PANTHER" id="PTHR43701">
    <property type="entry name" value="MEMBRANE TRANSPORTER PROTEIN MJ0441-RELATED"/>
    <property type="match status" value="1"/>
</dbReference>
<feature type="transmembrane region" description="Helical" evidence="6">
    <location>
        <begin position="96"/>
        <end position="114"/>
    </location>
</feature>
<organism evidence="7 8">
    <name type="scientific">Idiomarina fontislapidosi</name>
    <dbReference type="NCBI Taxonomy" id="263723"/>
    <lineage>
        <taxon>Bacteria</taxon>
        <taxon>Pseudomonadati</taxon>
        <taxon>Pseudomonadota</taxon>
        <taxon>Gammaproteobacteria</taxon>
        <taxon>Alteromonadales</taxon>
        <taxon>Idiomarinaceae</taxon>
        <taxon>Idiomarina</taxon>
    </lineage>
</organism>
<name>A0A432Y9Z3_9GAMM</name>
<comment type="caution">
    <text evidence="7">The sequence shown here is derived from an EMBL/GenBank/DDBJ whole genome shotgun (WGS) entry which is preliminary data.</text>
</comment>
<evidence type="ECO:0000256" key="4">
    <source>
        <dbReference type="ARBA" id="ARBA00022989"/>
    </source>
</evidence>
<gene>
    <name evidence="7" type="ORF">CWE25_04545</name>
</gene>
<keyword evidence="8" id="KW-1185">Reference proteome</keyword>
<evidence type="ECO:0000256" key="1">
    <source>
        <dbReference type="ARBA" id="ARBA00004141"/>
    </source>
</evidence>
<keyword evidence="3 6" id="KW-0812">Transmembrane</keyword>
<feature type="transmembrane region" description="Helical" evidence="6">
    <location>
        <begin position="200"/>
        <end position="220"/>
    </location>
</feature>
<feature type="transmembrane region" description="Helical" evidence="6">
    <location>
        <begin position="40"/>
        <end position="59"/>
    </location>
</feature>
<feature type="transmembrane region" description="Helical" evidence="6">
    <location>
        <begin position="135"/>
        <end position="161"/>
    </location>
</feature>
<evidence type="ECO:0000256" key="6">
    <source>
        <dbReference type="RuleBase" id="RU363041"/>
    </source>
</evidence>
<dbReference type="AlphaFoldDB" id="A0A432Y9Z3"/>
<reference evidence="8" key="1">
    <citation type="journal article" date="2018" name="Front. Microbiol.">
        <title>Genome-Based Analysis Reveals the Taxonomy and Diversity of the Family Idiomarinaceae.</title>
        <authorList>
            <person name="Liu Y."/>
            <person name="Lai Q."/>
            <person name="Shao Z."/>
        </authorList>
    </citation>
    <scope>NUCLEOTIDE SEQUENCE [LARGE SCALE GENOMIC DNA]</scope>
    <source>
        <strain evidence="8">F23</strain>
    </source>
</reference>
<evidence type="ECO:0000256" key="3">
    <source>
        <dbReference type="ARBA" id="ARBA00022692"/>
    </source>
</evidence>
<sequence length="250" mass="26453">MLFAMIGALIVGASLGLFGSGGSILTVPVLMYLVNMPADLAIASSLLIVAGISLFGSISYIRRKSVSWKHLWVFGIPGMIGTYGGAWLGTLVDSRWQLLVFSLLMIVAAVFMWRSKPAEHGNTQTLNYTKVMFEGLTVGVITGFVGVGGGFLIVPALVLLAGLSMPVAIGTSLLIIVIKSVVGFFKYYAVMSSQNITFDWFVIGIMIAGGVLGSVFGAQLGRSIATDKLQKGFAVFLVGMGLFVIIKSVL</sequence>
<accession>A0A432Y9Z3</accession>
<dbReference type="EMBL" id="PIPV01000002">
    <property type="protein sequence ID" value="RUO57742.1"/>
    <property type="molecule type" value="Genomic_DNA"/>
</dbReference>